<dbReference type="EMBL" id="RZGK01000002">
    <property type="protein sequence ID" value="KAF9701394.1"/>
    <property type="molecule type" value="Genomic_DNA"/>
</dbReference>
<sequence>MSFLTRYGSILLGLLMLPNIKPSGAVATKKPRADTPVRERISLNADWRFQRFVENPDGLSYDALKPWILPVANDFLSGSKYERPSEPGPGSNVTYVQPTFDDGAWEAVNLPHDWAAGGDFDFSPEVEGGTGRLPINGIGWYRRSLHLDASTVETGKSMFLDVDGAMAYATVWLNGRLVGGWPYGYNSFRLDLTPYAQAGDNLLALRVDNAPDSSRWYPGAGIYRNTWLVMVNPVHVGQYGTYLTTPEISSEQAAIDLRVEVQNKVNTSQTVQIATEIFELDSSSRKASGDAVARIPAATVSISGGSKQSVNGSTTVANPKLWGPLPKQKPNEYIAITTVSSNGTAIDVYETLFGIRSITYDPNQGILINGLHVPVYGTCNHHDLGSLGAAFNYRAAERQIEMLQEMGNTALRTSHNPPAPEFLDIADRLGLMVMDEIFDTWNYAKVENDFHLIFPEWHEPDLRSFIRRDRNHPSIISWSIGNELPEQSNSTGTATAKTLQDIVHEEDPTKHVTVGMNNAGPNTGLAAEIDIIGLNYQGEGKGNANSGSFASFHSKFPNKMIWSTESASTVSSRGIYLFPVTPNKSAIVGGKPGEGGDPINNHVSAYELYAPEWAASPDKVFEQQDRNPYVAGEFVWTGFDYIGEPTPYDNSSRSSYFGIIDLAGFKKDRFYLYQARWRPDYPQAHILPHWTWPDREGQVTPVHVFTSGDEAELFINGKSAGRQKRGQYDYRLRWDNVTYTPGEISVKAWKNGEEWATASHRTVGAATSLNVTADRTSIDGDGKDLSFITVAVVDENGDVVPDANNEITFSVSSGPGEIVTTDNGDPRDGTPFPSPTRKAFSGLALAVVRAKLGSSGEIVIEATSNGLTASELVLTAA</sequence>
<dbReference type="InterPro" id="IPR006102">
    <property type="entry name" value="Ig-like_GH2"/>
</dbReference>
<dbReference type="Pfam" id="PF02836">
    <property type="entry name" value="Glyco_hydro_2_C"/>
    <property type="match status" value="1"/>
</dbReference>
<dbReference type="InterPro" id="IPR051913">
    <property type="entry name" value="GH2_Domain-Containing"/>
</dbReference>
<dbReference type="PROSITE" id="PS00608">
    <property type="entry name" value="GLYCOSYL_HYDROL_F2_2"/>
    <property type="match status" value="1"/>
</dbReference>
<dbReference type="Pfam" id="PF16355">
    <property type="entry name" value="DUF4982"/>
    <property type="match status" value="1"/>
</dbReference>
<evidence type="ECO:0000313" key="12">
    <source>
        <dbReference type="Proteomes" id="UP000651452"/>
    </source>
</evidence>
<evidence type="ECO:0000259" key="7">
    <source>
        <dbReference type="Pfam" id="PF02836"/>
    </source>
</evidence>
<evidence type="ECO:0008006" key="13">
    <source>
        <dbReference type="Google" id="ProtNLM"/>
    </source>
</evidence>
<evidence type="ECO:0000256" key="1">
    <source>
        <dbReference type="ARBA" id="ARBA00007401"/>
    </source>
</evidence>
<dbReference type="Pfam" id="PF18565">
    <property type="entry name" value="Glyco_hydro2_C5"/>
    <property type="match status" value="1"/>
</dbReference>
<reference evidence="11" key="2">
    <citation type="submission" date="2020-09" db="EMBL/GenBank/DDBJ databases">
        <title>Reference genome assembly for Australian Ascochyta lentis isolate Al4.</title>
        <authorList>
            <person name="Lee R.C."/>
            <person name="Farfan-Caceres L.M."/>
            <person name="Debler J.W."/>
            <person name="Williams A.H."/>
            <person name="Henares B.M."/>
        </authorList>
    </citation>
    <scope>NUCLEOTIDE SEQUENCE</scope>
    <source>
        <strain evidence="11">Al4</strain>
    </source>
</reference>
<dbReference type="InterPro" id="IPR023232">
    <property type="entry name" value="Glyco_hydro_2_AS"/>
</dbReference>
<keyword evidence="12" id="KW-1185">Reference proteome</keyword>
<dbReference type="OrthoDB" id="408532at2759"/>
<dbReference type="InterPro" id="IPR017853">
    <property type="entry name" value="GH"/>
</dbReference>
<dbReference type="Pfam" id="PF00703">
    <property type="entry name" value="Glyco_hydro_2"/>
    <property type="match status" value="1"/>
</dbReference>
<dbReference type="SUPFAM" id="SSF49785">
    <property type="entry name" value="Galactose-binding domain-like"/>
    <property type="match status" value="1"/>
</dbReference>
<evidence type="ECO:0000259" key="10">
    <source>
        <dbReference type="Pfam" id="PF18565"/>
    </source>
</evidence>
<feature type="domain" description="Glycoside hydrolase family 2 catalytic" evidence="7">
    <location>
        <begin position="364"/>
        <end position="524"/>
    </location>
</feature>
<feature type="region of interest" description="Disordered" evidence="4">
    <location>
        <begin position="812"/>
        <end position="836"/>
    </location>
</feature>
<organism evidence="11 12">
    <name type="scientific">Ascochyta lentis</name>
    <dbReference type="NCBI Taxonomy" id="205686"/>
    <lineage>
        <taxon>Eukaryota</taxon>
        <taxon>Fungi</taxon>
        <taxon>Dikarya</taxon>
        <taxon>Ascomycota</taxon>
        <taxon>Pezizomycotina</taxon>
        <taxon>Dothideomycetes</taxon>
        <taxon>Pleosporomycetidae</taxon>
        <taxon>Pleosporales</taxon>
        <taxon>Pleosporineae</taxon>
        <taxon>Didymellaceae</taxon>
        <taxon>Ascochyta</taxon>
    </lineage>
</organism>
<dbReference type="InterPro" id="IPR013783">
    <property type="entry name" value="Ig-like_fold"/>
</dbReference>
<gene>
    <name evidence="11" type="ORF">EKO04_000005</name>
</gene>
<dbReference type="InterPro" id="IPR006103">
    <property type="entry name" value="Glyco_hydro_2_cat"/>
</dbReference>
<dbReference type="PANTHER" id="PTHR42732:SF1">
    <property type="entry name" value="BETA-MANNOSIDASE"/>
    <property type="match status" value="1"/>
</dbReference>
<evidence type="ECO:0000259" key="6">
    <source>
        <dbReference type="Pfam" id="PF00703"/>
    </source>
</evidence>
<dbReference type="InterPro" id="IPR040605">
    <property type="entry name" value="Glyco_hydro2_dom5"/>
</dbReference>
<dbReference type="GO" id="GO:0004553">
    <property type="term" value="F:hydrolase activity, hydrolyzing O-glycosyl compounds"/>
    <property type="evidence" value="ECO:0007669"/>
    <property type="project" value="InterPro"/>
</dbReference>
<evidence type="ECO:0000313" key="11">
    <source>
        <dbReference type="EMBL" id="KAF9701394.1"/>
    </source>
</evidence>
<dbReference type="InterPro" id="IPR036156">
    <property type="entry name" value="Beta-gal/glucu_dom_sf"/>
</dbReference>
<feature type="chain" id="PRO_5034503865" description="Beta-galactosidase" evidence="5">
    <location>
        <begin position="26"/>
        <end position="877"/>
    </location>
</feature>
<dbReference type="SUPFAM" id="SSF49373">
    <property type="entry name" value="Invasin/intimin cell-adhesion fragments"/>
    <property type="match status" value="1"/>
</dbReference>
<dbReference type="Pfam" id="PF02837">
    <property type="entry name" value="Glyco_hydro_2_N"/>
    <property type="match status" value="1"/>
</dbReference>
<evidence type="ECO:0000256" key="3">
    <source>
        <dbReference type="ARBA" id="ARBA00023295"/>
    </source>
</evidence>
<dbReference type="Gene3D" id="3.20.20.80">
    <property type="entry name" value="Glycosidases"/>
    <property type="match status" value="1"/>
</dbReference>
<evidence type="ECO:0000256" key="4">
    <source>
        <dbReference type="SAM" id="MobiDB-lite"/>
    </source>
</evidence>
<accession>A0A8H7MLH2</accession>
<dbReference type="SUPFAM" id="SSF51445">
    <property type="entry name" value="(Trans)glycosidases"/>
    <property type="match status" value="1"/>
</dbReference>
<keyword evidence="5" id="KW-0732">Signal</keyword>
<name>A0A8H7MLH2_9PLEO</name>
<feature type="domain" description="DUF4982" evidence="9">
    <location>
        <begin position="697"/>
        <end position="756"/>
    </location>
</feature>
<dbReference type="Gene3D" id="2.60.120.260">
    <property type="entry name" value="Galactose-binding domain-like"/>
    <property type="match status" value="1"/>
</dbReference>
<evidence type="ECO:0000259" key="9">
    <source>
        <dbReference type="Pfam" id="PF16355"/>
    </source>
</evidence>
<dbReference type="InterPro" id="IPR008964">
    <property type="entry name" value="Invasin/intimin_cell_adhesion"/>
</dbReference>
<keyword evidence="2" id="KW-0378">Hydrolase</keyword>
<dbReference type="InterPro" id="IPR008979">
    <property type="entry name" value="Galactose-bd-like_sf"/>
</dbReference>
<dbReference type="InterPro" id="IPR048229">
    <property type="entry name" value="GalB-like"/>
</dbReference>
<dbReference type="Proteomes" id="UP000651452">
    <property type="component" value="Unassembled WGS sequence"/>
</dbReference>
<dbReference type="InterPro" id="IPR032311">
    <property type="entry name" value="DUF4982"/>
</dbReference>
<feature type="domain" description="Glycoside hydrolase family 2" evidence="10">
    <location>
        <begin position="769"/>
        <end position="872"/>
    </location>
</feature>
<comment type="similarity">
    <text evidence="1">Belongs to the glycosyl hydrolase 2 family.</text>
</comment>
<dbReference type="PRINTS" id="PR00132">
    <property type="entry name" value="GLHYDRLASE2"/>
</dbReference>
<dbReference type="InterPro" id="IPR006101">
    <property type="entry name" value="Glyco_hydro_2"/>
</dbReference>
<reference evidence="11" key="1">
    <citation type="submission" date="2018-12" db="EMBL/GenBank/DDBJ databases">
        <authorList>
            <person name="Syme R.A."/>
            <person name="Farfan-Caceres L."/>
            <person name="Lichtenzveig J."/>
        </authorList>
    </citation>
    <scope>NUCLEOTIDE SEQUENCE</scope>
    <source>
        <strain evidence="11">Al4</strain>
    </source>
</reference>
<feature type="signal peptide" evidence="5">
    <location>
        <begin position="1"/>
        <end position="25"/>
    </location>
</feature>
<dbReference type="AlphaFoldDB" id="A0A8H7MLH2"/>
<evidence type="ECO:0000259" key="8">
    <source>
        <dbReference type="Pfam" id="PF02837"/>
    </source>
</evidence>
<dbReference type="GO" id="GO:0005975">
    <property type="term" value="P:carbohydrate metabolic process"/>
    <property type="evidence" value="ECO:0007669"/>
    <property type="project" value="InterPro"/>
</dbReference>
<comment type="caution">
    <text evidence="11">The sequence shown here is derived from an EMBL/GenBank/DDBJ whole genome shotgun (WGS) entry which is preliminary data.</text>
</comment>
<feature type="domain" description="Glycosyl hydrolases family 2 sugar binding" evidence="8">
    <location>
        <begin position="135"/>
        <end position="223"/>
    </location>
</feature>
<dbReference type="SUPFAM" id="SSF49303">
    <property type="entry name" value="beta-Galactosidase/glucuronidase domain"/>
    <property type="match status" value="1"/>
</dbReference>
<dbReference type="InterPro" id="IPR006104">
    <property type="entry name" value="Glyco_hydro_2_N"/>
</dbReference>
<feature type="domain" description="Glycoside hydrolase family 2 immunoglobulin-like beta-sandwich" evidence="6">
    <location>
        <begin position="243"/>
        <end position="356"/>
    </location>
</feature>
<dbReference type="PANTHER" id="PTHR42732">
    <property type="entry name" value="BETA-GALACTOSIDASE"/>
    <property type="match status" value="1"/>
</dbReference>
<evidence type="ECO:0000256" key="2">
    <source>
        <dbReference type="ARBA" id="ARBA00022801"/>
    </source>
</evidence>
<protein>
    <recommendedName>
        <fullName evidence="13">Beta-galactosidase</fullName>
    </recommendedName>
</protein>
<dbReference type="NCBIfam" id="NF041463">
    <property type="entry name" value="GalB"/>
    <property type="match status" value="1"/>
</dbReference>
<proteinExistence type="inferred from homology"/>
<dbReference type="Gene3D" id="2.60.40.10">
    <property type="entry name" value="Immunoglobulins"/>
    <property type="match status" value="3"/>
</dbReference>
<evidence type="ECO:0000256" key="5">
    <source>
        <dbReference type="SAM" id="SignalP"/>
    </source>
</evidence>
<keyword evidence="3" id="KW-0326">Glycosidase</keyword>